<comment type="caution">
    <text evidence="6">The sequence shown here is derived from an EMBL/GenBank/DDBJ whole genome shotgun (WGS) entry which is preliminary data.</text>
</comment>
<dbReference type="EMBL" id="SSNY01000019">
    <property type="protein sequence ID" value="THF54491.1"/>
    <property type="molecule type" value="Genomic_DNA"/>
</dbReference>
<reference evidence="6 7" key="1">
    <citation type="submission" date="2019-04" db="EMBL/GenBank/DDBJ databases">
        <title>Mesorhizobium composti sp. nov., isolated from compost.</title>
        <authorList>
            <person name="Lin S.-Y."/>
            <person name="Hameed A."/>
            <person name="Hsieh Y.-T."/>
            <person name="Young C.-C."/>
        </authorList>
    </citation>
    <scope>NUCLEOTIDE SEQUENCE [LARGE SCALE GENOMIC DNA]</scope>
    <source>
        <strain evidence="6 7">CC-YTH430</strain>
    </source>
</reference>
<dbReference type="PANTHER" id="PTHR38340">
    <property type="entry name" value="S-LAYER PROTEIN"/>
    <property type="match status" value="1"/>
</dbReference>
<evidence type="ECO:0000313" key="7">
    <source>
        <dbReference type="Proteomes" id="UP000306441"/>
    </source>
</evidence>
<dbReference type="InterPro" id="IPR041690">
    <property type="entry name" value="Cadherin_5"/>
</dbReference>
<dbReference type="RefSeq" id="WP_136360268.1">
    <property type="nucleotide sequence ID" value="NZ_SSNY01000019.1"/>
</dbReference>
<gene>
    <name evidence="6" type="ORF">E6C48_21625</name>
</gene>
<organism evidence="6 7">
    <name type="scientific">Ollibium composti</name>
    <dbReference type="NCBI Taxonomy" id="2675109"/>
    <lineage>
        <taxon>Bacteria</taxon>
        <taxon>Pseudomonadati</taxon>
        <taxon>Pseudomonadota</taxon>
        <taxon>Alphaproteobacteria</taxon>
        <taxon>Hyphomicrobiales</taxon>
        <taxon>Phyllobacteriaceae</taxon>
        <taxon>Ollibium</taxon>
    </lineage>
</organism>
<evidence type="ECO:0000313" key="6">
    <source>
        <dbReference type="EMBL" id="THF54491.1"/>
    </source>
</evidence>
<protein>
    <submittedName>
        <fullName evidence="6">Calcium-binding protein</fullName>
    </submittedName>
</protein>
<proteinExistence type="predicted"/>
<feature type="domain" description="Cadherin-like" evidence="5">
    <location>
        <begin position="223"/>
        <end position="314"/>
    </location>
</feature>
<dbReference type="PROSITE" id="PS00330">
    <property type="entry name" value="HEMOLYSIN_CALCIUM"/>
    <property type="match status" value="4"/>
</dbReference>
<evidence type="ECO:0000256" key="1">
    <source>
        <dbReference type="ARBA" id="ARBA00004613"/>
    </source>
</evidence>
<name>A0ABY2Q323_9HYPH</name>
<feature type="region of interest" description="Disordered" evidence="3">
    <location>
        <begin position="82"/>
        <end position="110"/>
    </location>
</feature>
<keyword evidence="2" id="KW-0964">Secreted</keyword>
<dbReference type="PRINTS" id="PR00313">
    <property type="entry name" value="CABNDNGRPT"/>
</dbReference>
<dbReference type="InterPro" id="IPR050557">
    <property type="entry name" value="RTX_toxin/Mannuronan_C5-epim"/>
</dbReference>
<dbReference type="InterPro" id="IPR001343">
    <property type="entry name" value="Hemolysn_Ca-bd"/>
</dbReference>
<dbReference type="Pfam" id="PF00353">
    <property type="entry name" value="HemolysinCabind"/>
    <property type="match status" value="7"/>
</dbReference>
<dbReference type="InterPro" id="IPR011049">
    <property type="entry name" value="Serralysin-like_metalloprot_C"/>
</dbReference>
<comment type="subcellular location">
    <subcellularLocation>
        <location evidence="1">Secreted</location>
    </subcellularLocation>
</comment>
<evidence type="ECO:0000256" key="4">
    <source>
        <dbReference type="SAM" id="Phobius"/>
    </source>
</evidence>
<dbReference type="Proteomes" id="UP000306441">
    <property type="component" value="Unassembled WGS sequence"/>
</dbReference>
<evidence type="ECO:0000256" key="3">
    <source>
        <dbReference type="SAM" id="MobiDB-lite"/>
    </source>
</evidence>
<dbReference type="SUPFAM" id="SSF51120">
    <property type="entry name" value="beta-Roll"/>
    <property type="match status" value="5"/>
</dbReference>
<evidence type="ECO:0000256" key="2">
    <source>
        <dbReference type="ARBA" id="ARBA00022525"/>
    </source>
</evidence>
<sequence>MMIDVKGTKTQPQETDPAQRYVLKHTERRSKFPAIFGIFLVGIAVYLKSIFPGRAANPEEAGPSAEKELDSQDEAKLAQTELETPPVLDDKPTGTVPGPQAPGGGGRLIDLAPPAEFVMIEPPTVENFRVPDPEGWWRKFQPLNLEALPANDNTDLAAHPANENSGGDDPQNYGGGGRDDDEDISDGTDAAGPDNQEPDPPRGEEEACVEEPNEPCEAPRAPNRAPRISGPVYLMDITGCAILAVALSDLLRNAMDPDGDVLAVKNLTVSSGTLSPSGDGWIFQSEPKLLGPVTITYDITDGQFTVAQTAHFSVGRSYVGGTDADDLLLGTMCADDVEGGAGDDNMDGRAGDDIMSGGAGNDHIVAGSGDDTVFAGDGDDIVFGGRGNDHISGGAGSDRLYGEEGDDVIFGDAGDDVISGGEGNDLLLGGTGNDTIAGGAGNDTILGEEGDDILAGGSGSDSIDGGSGNDWIEGGSGNDTVVDGPGNDLVCAGVGDDTVVASADGDADVYDGGEGLDTLDYSAATMAVSVDLSAKTAMGADIGEDTVSGFESVIGGAGDDDLAGTECGDILQGNEGDDLLLGRGGDDTLFDGHGSDTVRGGDGDDTVVAAIDRADDFYDGGAGCDTLDYSEATEGIRIDLTMATACSVEIGEDSISGFETVIGGEGNDHFVVGEDAAVLVGGDGADIFEFVEPENAGTNGPVIHKVMDFEIGDRIRMSKYDLFEEVLDDLEDRFEDIYGDSFDDDDVPIRISRDWVEDMKRTVIEADLNRDDVYETTVTMQGHHVLVIVENA</sequence>
<dbReference type="Pfam" id="PF17892">
    <property type="entry name" value="Cadherin_5"/>
    <property type="match status" value="1"/>
</dbReference>
<keyword evidence="4" id="KW-0472">Membrane</keyword>
<accession>A0ABY2Q323</accession>
<keyword evidence="4" id="KW-0812">Transmembrane</keyword>
<dbReference type="InterPro" id="IPR018511">
    <property type="entry name" value="Hemolysin-typ_Ca-bd_CS"/>
</dbReference>
<dbReference type="PANTHER" id="PTHR38340:SF1">
    <property type="entry name" value="S-LAYER PROTEIN"/>
    <property type="match status" value="1"/>
</dbReference>
<feature type="transmembrane region" description="Helical" evidence="4">
    <location>
        <begin position="32"/>
        <end position="51"/>
    </location>
</feature>
<feature type="region of interest" description="Disordered" evidence="3">
    <location>
        <begin position="153"/>
        <end position="225"/>
    </location>
</feature>
<keyword evidence="4" id="KW-1133">Transmembrane helix</keyword>
<keyword evidence="7" id="KW-1185">Reference proteome</keyword>
<evidence type="ECO:0000259" key="5">
    <source>
        <dbReference type="Pfam" id="PF17892"/>
    </source>
</evidence>
<dbReference type="Gene3D" id="2.150.10.10">
    <property type="entry name" value="Serralysin-like metalloprotease, C-terminal"/>
    <property type="match status" value="5"/>
</dbReference>